<dbReference type="GO" id="GO:0070497">
    <property type="term" value="F:6-carboxytetrahydropterin synthase activity"/>
    <property type="evidence" value="ECO:0007669"/>
    <property type="project" value="UniProtKB-EC"/>
</dbReference>
<dbReference type="Pfam" id="PF01242">
    <property type="entry name" value="PTPS"/>
    <property type="match status" value="1"/>
</dbReference>
<keyword evidence="8" id="KW-0456">Lyase</keyword>
<dbReference type="InterPro" id="IPR038418">
    <property type="entry name" value="6-PTP_synth/QueD_sf"/>
</dbReference>
<dbReference type="GO" id="GO:0046872">
    <property type="term" value="F:metal ion binding"/>
    <property type="evidence" value="ECO:0007669"/>
    <property type="project" value="UniProtKB-KW"/>
</dbReference>
<accession>A0A4Z0LXE8</accession>
<evidence type="ECO:0000256" key="3">
    <source>
        <dbReference type="ARBA" id="ARBA00008900"/>
    </source>
</evidence>
<dbReference type="Gene3D" id="3.30.479.10">
    <property type="entry name" value="6-pyruvoyl tetrahydropterin synthase/QueD"/>
    <property type="match status" value="1"/>
</dbReference>
<dbReference type="InterPro" id="IPR007115">
    <property type="entry name" value="6-PTP_synth/QueD"/>
</dbReference>
<dbReference type="SUPFAM" id="SSF55620">
    <property type="entry name" value="Tetrahydrobiopterin biosynthesis enzymes-like"/>
    <property type="match status" value="1"/>
</dbReference>
<dbReference type="EC" id="4.1.2.50" evidence="4"/>
<name>A0A4Z0LXE8_9GAMM</name>
<dbReference type="Proteomes" id="UP000298050">
    <property type="component" value="Unassembled WGS sequence"/>
</dbReference>
<evidence type="ECO:0000313" key="12">
    <source>
        <dbReference type="Proteomes" id="UP000298050"/>
    </source>
</evidence>
<proteinExistence type="inferred from homology"/>
<evidence type="ECO:0000256" key="8">
    <source>
        <dbReference type="ARBA" id="ARBA00023239"/>
    </source>
</evidence>
<reference evidence="11 12" key="1">
    <citation type="submission" date="2019-04" db="EMBL/GenBank/DDBJ databases">
        <title>Taxonomy of novel Haliea sp. from mangrove soil of West Coast of India.</title>
        <authorList>
            <person name="Verma A."/>
            <person name="Kumar P."/>
            <person name="Krishnamurthi S."/>
        </authorList>
    </citation>
    <scope>NUCLEOTIDE SEQUENCE [LARGE SCALE GENOMIC DNA]</scope>
    <source>
        <strain evidence="11 12">SAOS-164</strain>
    </source>
</reference>
<sequence length="159" mass="18201">MTELTSLHIDKQSHKFSAAHYTIFSATERERLHGHNYAVSARFVAPMGDNGFAADYNVYKRRIAQLCDELDEYTLLAGESPFQHIEEDGVYYRVHFDRDQMLFLRSDTRVLPIRNATVEEFSRYLLARLLELSAADGLREVEVSVASGPSQRASAIWRS</sequence>
<keyword evidence="6" id="KW-0479">Metal-binding</keyword>
<dbReference type="OrthoDB" id="9804698at2"/>
<evidence type="ECO:0000256" key="6">
    <source>
        <dbReference type="ARBA" id="ARBA00022723"/>
    </source>
</evidence>
<keyword evidence="12" id="KW-1185">Reference proteome</keyword>
<comment type="caution">
    <text evidence="11">The sequence shown here is derived from an EMBL/GenBank/DDBJ whole genome shotgun (WGS) entry which is preliminary data.</text>
</comment>
<dbReference type="AlphaFoldDB" id="A0A4Z0LXE8"/>
<evidence type="ECO:0000256" key="10">
    <source>
        <dbReference type="ARBA" id="ARBA00048807"/>
    </source>
</evidence>
<gene>
    <name evidence="11" type="ORF">E4634_15365</name>
</gene>
<dbReference type="PANTHER" id="PTHR12589:SF7">
    <property type="entry name" value="6-PYRUVOYL TETRAHYDROBIOPTERIN SYNTHASE"/>
    <property type="match status" value="1"/>
</dbReference>
<organism evidence="11 12">
    <name type="scientific">Mangrovimicrobium sediminis</name>
    <dbReference type="NCBI Taxonomy" id="2562682"/>
    <lineage>
        <taxon>Bacteria</taxon>
        <taxon>Pseudomonadati</taxon>
        <taxon>Pseudomonadota</taxon>
        <taxon>Gammaproteobacteria</taxon>
        <taxon>Cellvibrionales</taxon>
        <taxon>Halieaceae</taxon>
        <taxon>Mangrovimicrobium</taxon>
    </lineage>
</organism>
<dbReference type="EMBL" id="SRLE01000011">
    <property type="protein sequence ID" value="TGD72053.1"/>
    <property type="molecule type" value="Genomic_DNA"/>
</dbReference>
<comment type="catalytic activity">
    <reaction evidence="10">
        <text>7,8-dihydroneopterin 3'-triphosphate + H2O = 6-carboxy-5,6,7,8-tetrahydropterin + triphosphate + acetaldehyde + 2 H(+)</text>
        <dbReference type="Rhea" id="RHEA:27966"/>
        <dbReference type="ChEBI" id="CHEBI:15343"/>
        <dbReference type="ChEBI" id="CHEBI:15377"/>
        <dbReference type="ChEBI" id="CHEBI:15378"/>
        <dbReference type="ChEBI" id="CHEBI:18036"/>
        <dbReference type="ChEBI" id="CHEBI:58462"/>
        <dbReference type="ChEBI" id="CHEBI:61032"/>
        <dbReference type="EC" id="4.1.2.50"/>
    </reaction>
</comment>
<keyword evidence="7" id="KW-0862">Zinc</keyword>
<evidence type="ECO:0000256" key="5">
    <source>
        <dbReference type="ARBA" id="ARBA00018141"/>
    </source>
</evidence>
<comment type="pathway">
    <text evidence="2">Purine metabolism; 7-cyano-7-deazaguanine biosynthesis.</text>
</comment>
<comment type="similarity">
    <text evidence="3">Belongs to the PTPS family. QueD subfamily.</text>
</comment>
<protein>
    <recommendedName>
        <fullName evidence="5">6-carboxy-5,6,7,8-tetrahydropterin synthase</fullName>
        <ecNumber evidence="4">4.1.2.50</ecNumber>
    </recommendedName>
    <alternativeName>
        <fullName evidence="9">Queuosine biosynthesis protein QueD</fullName>
    </alternativeName>
</protein>
<evidence type="ECO:0000256" key="4">
    <source>
        <dbReference type="ARBA" id="ARBA00012982"/>
    </source>
</evidence>
<evidence type="ECO:0000313" key="11">
    <source>
        <dbReference type="EMBL" id="TGD72053.1"/>
    </source>
</evidence>
<dbReference type="PANTHER" id="PTHR12589">
    <property type="entry name" value="PYRUVOYL TETRAHYDROBIOPTERIN SYNTHASE"/>
    <property type="match status" value="1"/>
</dbReference>
<dbReference type="RefSeq" id="WP_135445484.1">
    <property type="nucleotide sequence ID" value="NZ_SRLE01000011.1"/>
</dbReference>
<evidence type="ECO:0000256" key="7">
    <source>
        <dbReference type="ARBA" id="ARBA00022833"/>
    </source>
</evidence>
<dbReference type="UniPathway" id="UPA00391"/>
<evidence type="ECO:0000256" key="1">
    <source>
        <dbReference type="ARBA" id="ARBA00001947"/>
    </source>
</evidence>
<comment type="cofactor">
    <cofactor evidence="1">
        <name>Zn(2+)</name>
        <dbReference type="ChEBI" id="CHEBI:29105"/>
    </cofactor>
</comment>
<evidence type="ECO:0000256" key="9">
    <source>
        <dbReference type="ARBA" id="ARBA00031449"/>
    </source>
</evidence>
<evidence type="ECO:0000256" key="2">
    <source>
        <dbReference type="ARBA" id="ARBA00005061"/>
    </source>
</evidence>